<dbReference type="OrthoDB" id="424753at2759"/>
<dbReference type="STRING" id="623744.A0A553R6M2"/>
<reference evidence="1 2" key="1">
    <citation type="journal article" date="2019" name="Sci. Data">
        <title>Hybrid genome assembly and annotation of Danionella translucida.</title>
        <authorList>
            <person name="Kadobianskyi M."/>
            <person name="Schulze L."/>
            <person name="Schuelke M."/>
            <person name="Judkewitz B."/>
        </authorList>
    </citation>
    <scope>NUCLEOTIDE SEQUENCE [LARGE SCALE GENOMIC DNA]</scope>
    <source>
        <strain evidence="1 2">Bolton</strain>
    </source>
</reference>
<sequence length="144" mass="15760">MASLCSSEASGGDEKSHETKMSGFASAYKLHSDFKAVGDKQSGAAEDLSFAAMLRRSPLVQMGPFKDKIVIGKIFHVVKDDLYVDFGGKFHCVCKRPAEAGERYQRGTNVRLKLHDLELSSRFLGADTDTTLLEAEATLLSLQE</sequence>
<protein>
    <recommendedName>
        <fullName evidence="3">Mitochondrial ribosomal protein S28</fullName>
    </recommendedName>
</protein>
<evidence type="ECO:0000313" key="1">
    <source>
        <dbReference type="EMBL" id="TRY97815.1"/>
    </source>
</evidence>
<dbReference type="AlphaFoldDB" id="A0A553R6M2"/>
<comment type="caution">
    <text evidence="1">The sequence shown here is derived from an EMBL/GenBank/DDBJ whole genome shotgun (WGS) entry which is preliminary data.</text>
</comment>
<organism evidence="1 2">
    <name type="scientific">Danionella cerebrum</name>
    <dbReference type="NCBI Taxonomy" id="2873325"/>
    <lineage>
        <taxon>Eukaryota</taxon>
        <taxon>Metazoa</taxon>
        <taxon>Chordata</taxon>
        <taxon>Craniata</taxon>
        <taxon>Vertebrata</taxon>
        <taxon>Euteleostomi</taxon>
        <taxon>Actinopterygii</taxon>
        <taxon>Neopterygii</taxon>
        <taxon>Teleostei</taxon>
        <taxon>Ostariophysi</taxon>
        <taxon>Cypriniformes</taxon>
        <taxon>Danionidae</taxon>
        <taxon>Danioninae</taxon>
        <taxon>Danionella</taxon>
    </lineage>
</organism>
<dbReference type="PANTHER" id="PTHR13447">
    <property type="entry name" value="MITOCHONDRIAL 28S RIBOSOMAL PROTEIN S28"/>
    <property type="match status" value="1"/>
</dbReference>
<accession>A0A553R6M2</accession>
<name>A0A553R6M2_9TELE</name>
<evidence type="ECO:0000313" key="2">
    <source>
        <dbReference type="Proteomes" id="UP000316079"/>
    </source>
</evidence>
<dbReference type="Proteomes" id="UP000316079">
    <property type="component" value="Unassembled WGS sequence"/>
</dbReference>
<dbReference type="InterPro" id="IPR019375">
    <property type="entry name" value="Ribosomal_bS1m"/>
</dbReference>
<dbReference type="EMBL" id="SRMA01025208">
    <property type="protein sequence ID" value="TRY97815.1"/>
    <property type="molecule type" value="Genomic_DNA"/>
</dbReference>
<dbReference type="GO" id="GO:0005763">
    <property type="term" value="C:mitochondrial small ribosomal subunit"/>
    <property type="evidence" value="ECO:0007669"/>
    <property type="project" value="TreeGrafter"/>
</dbReference>
<evidence type="ECO:0008006" key="3">
    <source>
        <dbReference type="Google" id="ProtNLM"/>
    </source>
</evidence>
<dbReference type="PANTHER" id="PTHR13447:SF2">
    <property type="entry name" value="SMALL RIBOSOMAL SUBUNIT PROTEIN BS1M"/>
    <property type="match status" value="1"/>
</dbReference>
<dbReference type="Pfam" id="PF10246">
    <property type="entry name" value="MRP-S35"/>
    <property type="match status" value="1"/>
</dbReference>
<gene>
    <name evidence="1" type="ORF">DNTS_014952</name>
</gene>
<proteinExistence type="predicted"/>
<keyword evidence="2" id="KW-1185">Reference proteome</keyword>